<proteinExistence type="predicted"/>
<evidence type="ECO:0000313" key="2">
    <source>
        <dbReference type="Proteomes" id="UP001177670"/>
    </source>
</evidence>
<gene>
    <name evidence="1" type="ORF">K0M31_004908</name>
</gene>
<dbReference type="Proteomes" id="UP001177670">
    <property type="component" value="Unassembled WGS sequence"/>
</dbReference>
<keyword evidence="2" id="KW-1185">Reference proteome</keyword>
<sequence length="111" mass="12401">MLPTGSNGCAGSGTRAIARALIGTNPRNDLLRKRRKEAWMHDADDQNVQLIAFDRRKPMRRKGSKRTRQRHVFGLPGTIENKHKRGKDVVLGVLKANRALIFKAYAKSAAP</sequence>
<name>A0AA40KMT5_9HYME</name>
<comment type="caution">
    <text evidence="1">The sequence shown here is derived from an EMBL/GenBank/DDBJ whole genome shotgun (WGS) entry which is preliminary data.</text>
</comment>
<accession>A0AA40KMT5</accession>
<dbReference type="EMBL" id="JAHYIQ010000014">
    <property type="protein sequence ID" value="KAK1126277.1"/>
    <property type="molecule type" value="Genomic_DNA"/>
</dbReference>
<organism evidence="1 2">
    <name type="scientific">Melipona bicolor</name>
    <dbReference type="NCBI Taxonomy" id="60889"/>
    <lineage>
        <taxon>Eukaryota</taxon>
        <taxon>Metazoa</taxon>
        <taxon>Ecdysozoa</taxon>
        <taxon>Arthropoda</taxon>
        <taxon>Hexapoda</taxon>
        <taxon>Insecta</taxon>
        <taxon>Pterygota</taxon>
        <taxon>Neoptera</taxon>
        <taxon>Endopterygota</taxon>
        <taxon>Hymenoptera</taxon>
        <taxon>Apocrita</taxon>
        <taxon>Aculeata</taxon>
        <taxon>Apoidea</taxon>
        <taxon>Anthophila</taxon>
        <taxon>Apidae</taxon>
        <taxon>Melipona</taxon>
    </lineage>
</organism>
<evidence type="ECO:0000313" key="1">
    <source>
        <dbReference type="EMBL" id="KAK1126277.1"/>
    </source>
</evidence>
<dbReference type="AlphaFoldDB" id="A0AA40KMT5"/>
<protein>
    <submittedName>
        <fullName evidence="1">Uncharacterized protein</fullName>
    </submittedName>
</protein>
<reference evidence="1" key="1">
    <citation type="submission" date="2021-10" db="EMBL/GenBank/DDBJ databases">
        <title>Melipona bicolor Genome sequencing and assembly.</title>
        <authorList>
            <person name="Araujo N.S."/>
            <person name="Arias M.C."/>
        </authorList>
    </citation>
    <scope>NUCLEOTIDE SEQUENCE</scope>
    <source>
        <strain evidence="1">USP_2M_L1-L4_2017</strain>
        <tissue evidence="1">Whole body</tissue>
    </source>
</reference>